<evidence type="ECO:0000256" key="1">
    <source>
        <dbReference type="SAM" id="MobiDB-lite"/>
    </source>
</evidence>
<proteinExistence type="predicted"/>
<organism evidence="2 3">
    <name type="scientific">Sphaerisporangium siamense</name>
    <dbReference type="NCBI Taxonomy" id="795645"/>
    <lineage>
        <taxon>Bacteria</taxon>
        <taxon>Bacillati</taxon>
        <taxon>Actinomycetota</taxon>
        <taxon>Actinomycetes</taxon>
        <taxon>Streptosporangiales</taxon>
        <taxon>Streptosporangiaceae</taxon>
        <taxon>Sphaerisporangium</taxon>
    </lineage>
</organism>
<dbReference type="AlphaFoldDB" id="A0A7W7D510"/>
<accession>A0A7W7D510</accession>
<sequence>MLHGVALPAFPGLFRPYTRVPGGVSRAFVCSRTFPFGRRSLSRTPEPLPFAASGTSPAPRGTSLKAPRRRDAGRSIPAPTTAACQPVPATTADLSRKRERRGTPQNGPHLRLGQCFPRALTRASSRAAYCGRTGWAPLQAPGSADLHPAEAALKRSSYPGEEHGDVRGHVPGDGRGCAAAAAVTGSRWTLARRRSAPKTPQGRTELLLPVGKSCRQFRPGITRPARYSIPQCPVFRAIES</sequence>
<evidence type="ECO:0000313" key="2">
    <source>
        <dbReference type="EMBL" id="MBB4700412.1"/>
    </source>
</evidence>
<comment type="caution">
    <text evidence="2">The sequence shown here is derived from an EMBL/GenBank/DDBJ whole genome shotgun (WGS) entry which is preliminary data.</text>
</comment>
<keyword evidence="3" id="KW-1185">Reference proteome</keyword>
<dbReference type="EMBL" id="JACHND010000001">
    <property type="protein sequence ID" value="MBB4700412.1"/>
    <property type="molecule type" value="Genomic_DNA"/>
</dbReference>
<gene>
    <name evidence="2" type="ORF">BJ982_001956</name>
</gene>
<protein>
    <submittedName>
        <fullName evidence="2">Uncharacterized protein</fullName>
    </submittedName>
</protein>
<evidence type="ECO:0000313" key="3">
    <source>
        <dbReference type="Proteomes" id="UP000542210"/>
    </source>
</evidence>
<feature type="region of interest" description="Disordered" evidence="1">
    <location>
        <begin position="41"/>
        <end position="112"/>
    </location>
</feature>
<name>A0A7W7D510_9ACTN</name>
<dbReference type="Proteomes" id="UP000542210">
    <property type="component" value="Unassembled WGS sequence"/>
</dbReference>
<reference evidence="2 3" key="1">
    <citation type="submission" date="2020-08" db="EMBL/GenBank/DDBJ databases">
        <title>Sequencing the genomes of 1000 actinobacteria strains.</title>
        <authorList>
            <person name="Klenk H.-P."/>
        </authorList>
    </citation>
    <scope>NUCLEOTIDE SEQUENCE [LARGE SCALE GENOMIC DNA]</scope>
    <source>
        <strain evidence="2 3">DSM 45784</strain>
    </source>
</reference>